<keyword evidence="3" id="KW-1185">Reference proteome</keyword>
<organism evidence="2 3">
    <name type="scientific">Desmospora profundinema</name>
    <dbReference type="NCBI Taxonomy" id="1571184"/>
    <lineage>
        <taxon>Bacteria</taxon>
        <taxon>Bacillati</taxon>
        <taxon>Bacillota</taxon>
        <taxon>Bacilli</taxon>
        <taxon>Bacillales</taxon>
        <taxon>Thermoactinomycetaceae</taxon>
        <taxon>Desmospora</taxon>
    </lineage>
</organism>
<evidence type="ECO:0000256" key="1">
    <source>
        <dbReference type="SAM" id="Phobius"/>
    </source>
</evidence>
<feature type="transmembrane region" description="Helical" evidence="1">
    <location>
        <begin position="102"/>
        <end position="127"/>
    </location>
</feature>
<comment type="caution">
    <text evidence="2">The sequence shown here is derived from an EMBL/GenBank/DDBJ whole genome shotgun (WGS) entry which is preliminary data.</text>
</comment>
<evidence type="ECO:0000313" key="2">
    <source>
        <dbReference type="EMBL" id="MDR6225892.1"/>
    </source>
</evidence>
<dbReference type="EMBL" id="JAVDQG010000004">
    <property type="protein sequence ID" value="MDR6225892.1"/>
    <property type="molecule type" value="Genomic_DNA"/>
</dbReference>
<keyword evidence="1" id="KW-0472">Membrane</keyword>
<keyword evidence="1" id="KW-0812">Transmembrane</keyword>
<keyword evidence="1" id="KW-1133">Transmembrane helix</keyword>
<sequence length="128" mass="14597">MELISETWRGGEKPLPFRTWTIRLSIYLALTGLVFIAGNLILQPDGGYPPDPDLEKQKRLQRQWTQLFSILLVVPCLFYFIWGGVHIFQNGPWRSPPRWQTVLLAGLLTVISLIHGSLAGWILIILFG</sequence>
<protein>
    <submittedName>
        <fullName evidence="2">Magnesium-transporting ATPase (P-type)</fullName>
    </submittedName>
</protein>
<gene>
    <name evidence="2" type="ORF">JOE21_001898</name>
</gene>
<dbReference type="Proteomes" id="UP001185012">
    <property type="component" value="Unassembled WGS sequence"/>
</dbReference>
<dbReference type="RefSeq" id="WP_309865081.1">
    <property type="nucleotide sequence ID" value="NZ_JAVDQG010000004.1"/>
</dbReference>
<reference evidence="2 3" key="1">
    <citation type="submission" date="2023-07" db="EMBL/GenBank/DDBJ databases">
        <title>Genomic Encyclopedia of Type Strains, Phase IV (KMG-IV): sequencing the most valuable type-strain genomes for metagenomic binning, comparative biology and taxonomic classification.</title>
        <authorList>
            <person name="Goeker M."/>
        </authorList>
    </citation>
    <scope>NUCLEOTIDE SEQUENCE [LARGE SCALE GENOMIC DNA]</scope>
    <source>
        <strain evidence="2 3">DSM 45903</strain>
    </source>
</reference>
<name>A0ABU1IMW5_9BACL</name>
<accession>A0ABU1IMW5</accession>
<feature type="transmembrane region" description="Helical" evidence="1">
    <location>
        <begin position="63"/>
        <end position="82"/>
    </location>
</feature>
<proteinExistence type="predicted"/>
<evidence type="ECO:0000313" key="3">
    <source>
        <dbReference type="Proteomes" id="UP001185012"/>
    </source>
</evidence>
<feature type="transmembrane region" description="Helical" evidence="1">
    <location>
        <begin position="20"/>
        <end position="42"/>
    </location>
</feature>